<accession>A0A6G7PVM3</accession>
<feature type="binding site" evidence="5">
    <location>
        <position position="107"/>
    </location>
    <ligand>
        <name>S-methyl-5'-thioadenosine</name>
        <dbReference type="ChEBI" id="CHEBI:17509"/>
    </ligand>
</feature>
<dbReference type="EMBL" id="CP048877">
    <property type="protein sequence ID" value="QIJ71473.1"/>
    <property type="molecule type" value="Genomic_DNA"/>
</dbReference>
<evidence type="ECO:0000256" key="5">
    <source>
        <dbReference type="HAMAP-Rule" id="MF_00198"/>
    </source>
</evidence>
<dbReference type="InterPro" id="IPR029063">
    <property type="entry name" value="SAM-dependent_MTases_sf"/>
</dbReference>
<dbReference type="Proteomes" id="UP000502179">
    <property type="component" value="Chromosome"/>
</dbReference>
<dbReference type="InterPro" id="IPR030373">
    <property type="entry name" value="PABS_CS"/>
</dbReference>
<dbReference type="RefSeq" id="WP_166031693.1">
    <property type="nucleotide sequence ID" value="NZ_CP048877.1"/>
</dbReference>
<reference evidence="8 9" key="1">
    <citation type="submission" date="2020-02" db="EMBL/GenBank/DDBJ databases">
        <title>Genome analysis of Thermosulfuriphilus ammonigenes ST65T, an anaerobic thermophilic chemolithoautotrophic bacterium isolated from a deep-sea hydrothermal vent.</title>
        <authorList>
            <person name="Slobodkina G."/>
            <person name="Allioux M."/>
            <person name="Merkel A."/>
            <person name="Alain K."/>
            <person name="Jebbar M."/>
            <person name="Slobodkin A."/>
        </authorList>
    </citation>
    <scope>NUCLEOTIDE SEQUENCE [LARGE SCALE GENOMIC DNA]</scope>
    <source>
        <strain evidence="8 9">ST65</strain>
    </source>
</reference>
<dbReference type="PROSITE" id="PS51006">
    <property type="entry name" value="PABS_2"/>
    <property type="match status" value="1"/>
</dbReference>
<dbReference type="Pfam" id="PF17284">
    <property type="entry name" value="Spermine_synt_N"/>
    <property type="match status" value="1"/>
</dbReference>
<evidence type="ECO:0000256" key="4">
    <source>
        <dbReference type="ARBA" id="ARBA00023115"/>
    </source>
</evidence>
<dbReference type="PANTHER" id="PTHR11558:SF11">
    <property type="entry name" value="SPERMIDINE SYNTHASE"/>
    <property type="match status" value="1"/>
</dbReference>
<dbReference type="PANTHER" id="PTHR11558">
    <property type="entry name" value="SPERMIDINE/SPERMINE SYNTHASE"/>
    <property type="match status" value="1"/>
</dbReference>
<dbReference type="InterPro" id="IPR035246">
    <property type="entry name" value="Spermidine_synt_N"/>
</dbReference>
<evidence type="ECO:0000256" key="2">
    <source>
        <dbReference type="ARBA" id="ARBA00022679"/>
    </source>
</evidence>
<evidence type="ECO:0000256" key="1">
    <source>
        <dbReference type="ARBA" id="ARBA00007867"/>
    </source>
</evidence>
<keyword evidence="4 5" id="KW-0620">Polyamine biosynthesis</keyword>
<dbReference type="CDD" id="cd02440">
    <property type="entry name" value="AdoMet_MTases"/>
    <property type="match status" value="1"/>
</dbReference>
<name>A0A6G7PVM3_9BACT</name>
<feature type="binding site" evidence="5">
    <location>
        <begin position="138"/>
        <end position="139"/>
    </location>
    <ligand>
        <name>S-methyl-5'-thioadenosine</name>
        <dbReference type="ChEBI" id="CHEBI:17509"/>
    </ligand>
</feature>
<feature type="binding site" evidence="5">
    <location>
        <position position="62"/>
    </location>
    <ligand>
        <name>spermidine</name>
        <dbReference type="ChEBI" id="CHEBI:57834"/>
    </ligand>
</feature>
<comment type="catalytic activity">
    <reaction evidence="5 7">
        <text>S-adenosyl 3-(methylsulfanyl)propylamine + putrescine = S-methyl-5'-thioadenosine + spermidine + H(+)</text>
        <dbReference type="Rhea" id="RHEA:12721"/>
        <dbReference type="ChEBI" id="CHEBI:15378"/>
        <dbReference type="ChEBI" id="CHEBI:17509"/>
        <dbReference type="ChEBI" id="CHEBI:57443"/>
        <dbReference type="ChEBI" id="CHEBI:57834"/>
        <dbReference type="ChEBI" id="CHEBI:326268"/>
        <dbReference type="EC" id="2.5.1.16"/>
    </reaction>
</comment>
<keyword evidence="9" id="KW-1185">Reference proteome</keyword>
<gene>
    <name evidence="5 8" type="primary">speE</name>
    <name evidence="8" type="ORF">G4V39_03910</name>
</gene>
<evidence type="ECO:0000256" key="3">
    <source>
        <dbReference type="ARBA" id="ARBA00023066"/>
    </source>
</evidence>
<dbReference type="Gene3D" id="2.30.140.10">
    <property type="entry name" value="Spermidine synthase, tetramerisation domain"/>
    <property type="match status" value="1"/>
</dbReference>
<dbReference type="SUPFAM" id="SSF53335">
    <property type="entry name" value="S-adenosyl-L-methionine-dependent methyltransferases"/>
    <property type="match status" value="1"/>
</dbReference>
<comment type="subunit">
    <text evidence="5">Homodimer or homotetramer.</text>
</comment>
<feature type="active site" description="Proton acceptor" evidence="5">
    <location>
        <position position="159"/>
    </location>
</feature>
<comment type="pathway">
    <text evidence="5">Amine and polyamine biosynthesis; spermidine biosynthesis; spermidine from putrescine: step 1/1.</text>
</comment>
<feature type="binding site" evidence="5">
    <location>
        <position position="166"/>
    </location>
    <ligand>
        <name>S-methyl-5'-thioadenosine</name>
        <dbReference type="ChEBI" id="CHEBI:17509"/>
    </ligand>
</feature>
<dbReference type="Pfam" id="PF01564">
    <property type="entry name" value="Spermine_synth"/>
    <property type="match status" value="1"/>
</dbReference>
<evidence type="ECO:0000313" key="8">
    <source>
        <dbReference type="EMBL" id="QIJ71473.1"/>
    </source>
</evidence>
<dbReference type="GO" id="GO:0004766">
    <property type="term" value="F:spermidine synthase activity"/>
    <property type="evidence" value="ECO:0007669"/>
    <property type="project" value="UniProtKB-UniRule"/>
</dbReference>
<comment type="function">
    <text evidence="5">Catalyzes the irreversible transfer of a propylamine group from the amino donor S-adenosylmethioninamine (decarboxy-AdoMet) to putrescine (1,4-diaminobutane) to yield spermidine.</text>
</comment>
<protein>
    <recommendedName>
        <fullName evidence="5">Polyamine aminopropyltransferase</fullName>
    </recommendedName>
    <alternativeName>
        <fullName evidence="5">Putrescine aminopropyltransferase</fullName>
        <shortName evidence="5">PAPT</shortName>
    </alternativeName>
    <alternativeName>
        <fullName evidence="5">Spermidine synthase</fullName>
        <shortName evidence="5">SPDS</shortName>
        <shortName evidence="5">SPDSY</shortName>
        <ecNumber evidence="5">2.5.1.16</ecNumber>
    </alternativeName>
</protein>
<dbReference type="GO" id="GO:0005829">
    <property type="term" value="C:cytosol"/>
    <property type="evidence" value="ECO:0007669"/>
    <property type="project" value="TreeGrafter"/>
</dbReference>
<dbReference type="PROSITE" id="PS01330">
    <property type="entry name" value="PABS_1"/>
    <property type="match status" value="1"/>
</dbReference>
<dbReference type="HAMAP" id="MF_00198">
    <property type="entry name" value="Spermidine_synth"/>
    <property type="match status" value="1"/>
</dbReference>
<dbReference type="KEGG" id="tav:G4V39_03910"/>
<evidence type="ECO:0000313" key="9">
    <source>
        <dbReference type="Proteomes" id="UP000502179"/>
    </source>
</evidence>
<evidence type="ECO:0000256" key="7">
    <source>
        <dbReference type="RuleBase" id="RU003837"/>
    </source>
</evidence>
<comment type="similarity">
    <text evidence="1 5 6">Belongs to the spermidine/spermine synthase family.</text>
</comment>
<proteinExistence type="inferred from homology"/>
<dbReference type="EC" id="2.5.1.16" evidence="5"/>
<feature type="binding site" evidence="5">
    <location>
        <position position="87"/>
    </location>
    <ligand>
        <name>spermidine</name>
        <dbReference type="ChEBI" id="CHEBI:57834"/>
    </ligand>
</feature>
<dbReference type="GO" id="GO:0008295">
    <property type="term" value="P:spermidine biosynthetic process"/>
    <property type="evidence" value="ECO:0007669"/>
    <property type="project" value="UniProtKB-UniRule"/>
</dbReference>
<dbReference type="Gene3D" id="3.40.50.150">
    <property type="entry name" value="Vaccinia Virus protein VP39"/>
    <property type="match status" value="1"/>
</dbReference>
<dbReference type="InterPro" id="IPR030374">
    <property type="entry name" value="PABS"/>
</dbReference>
<dbReference type="InterPro" id="IPR037163">
    <property type="entry name" value="Spermidine_synt_N_sf"/>
</dbReference>
<sequence length="282" mass="32485">MTNYWWSEKIAPGYLHSYEVTPLYEERTPHQHLLILKNRFWGRFLVLDGVVQLTEGDEFIYHEMLVHVPLTVVSKEPQSVLIIGGGDGGSLREILRYPSIERVVQIEVDEAVFRACQKYLREISGDFDDPRVQLIFGDGASYVASEEVKSHPFDVVLVDCTDPVGPAKILFEEDFYRHVREALTPWGVMVQQASLPRTIPHVMPMAYRRTRRVFPQVGIYRAPVPTYGDEIAFVLASKLEVDLRRPQRQVSGRYYNPEVHQASFALPTWWQDLLKTPEQEAA</sequence>
<evidence type="ECO:0000256" key="6">
    <source>
        <dbReference type="RuleBase" id="RU003836"/>
    </source>
</evidence>
<dbReference type="AlphaFoldDB" id="A0A6G7PVM3"/>
<keyword evidence="3 5" id="KW-0745">Spermidine biosynthesis</keyword>
<organism evidence="8 9">
    <name type="scientific">Thermosulfuriphilus ammonigenes</name>
    <dbReference type="NCBI Taxonomy" id="1936021"/>
    <lineage>
        <taxon>Bacteria</taxon>
        <taxon>Pseudomonadati</taxon>
        <taxon>Thermodesulfobacteriota</taxon>
        <taxon>Thermodesulfobacteria</taxon>
        <taxon>Thermodesulfobacteriales</taxon>
        <taxon>Thermodesulfobacteriaceae</taxon>
        <taxon>Thermosulfuriphilus</taxon>
    </lineage>
</organism>
<dbReference type="NCBIfam" id="TIGR00417">
    <property type="entry name" value="speE"/>
    <property type="match status" value="1"/>
</dbReference>
<keyword evidence="2 5" id="KW-0808">Transferase</keyword>
<feature type="binding site" evidence="5">
    <location>
        <position position="31"/>
    </location>
    <ligand>
        <name>S-methyl-5'-thioadenosine</name>
        <dbReference type="ChEBI" id="CHEBI:17509"/>
    </ligand>
</feature>
<dbReference type="InterPro" id="IPR001045">
    <property type="entry name" value="Spermi_synthase"/>
</dbReference>
<feature type="binding site" evidence="5">
    <location>
        <begin position="159"/>
        <end position="162"/>
    </location>
    <ligand>
        <name>spermidine</name>
        <dbReference type="ChEBI" id="CHEBI:57834"/>
    </ligand>
</feature>
<dbReference type="NCBIfam" id="NF002010">
    <property type="entry name" value="PRK00811.1"/>
    <property type="match status" value="1"/>
</dbReference>
<dbReference type="UniPathway" id="UPA00248">
    <property type="reaction ID" value="UER00314"/>
</dbReference>